<dbReference type="InterPro" id="IPR002502">
    <property type="entry name" value="Amidase_domain"/>
</dbReference>
<comment type="similarity">
    <text evidence="4">In the C-terminal section; belongs to the glycosyl hydrolase 73 family.</text>
</comment>
<dbReference type="InterPro" id="IPR036505">
    <property type="entry name" value="Amidase/PGRP_sf"/>
</dbReference>
<evidence type="ECO:0000256" key="7">
    <source>
        <dbReference type="ARBA" id="ARBA00012566"/>
    </source>
</evidence>
<evidence type="ECO:0000256" key="5">
    <source>
        <dbReference type="ARBA" id="ARBA00011697"/>
    </source>
</evidence>
<comment type="similarity">
    <text evidence="3">In the N-terminal section; belongs to the N-acetylmuramoyl-L-alanine amidase 2 family.</text>
</comment>
<dbReference type="InterPro" id="IPR025987">
    <property type="entry name" value="GW_dom"/>
</dbReference>
<dbReference type="Gene3D" id="1.10.530.10">
    <property type="match status" value="1"/>
</dbReference>
<protein>
    <recommendedName>
        <fullName evidence="8">Bifunctional autolysin</fullName>
        <ecNumber evidence="7">3.2.1.96</ecNumber>
        <ecNumber evidence="6">3.5.1.28</ecNumber>
    </recommendedName>
</protein>
<comment type="caution">
    <text evidence="19">The sequence shown here is derived from an EMBL/GenBank/DDBJ whole genome shotgun (WGS) entry which is preliminary data.</text>
</comment>
<evidence type="ECO:0000256" key="17">
    <source>
        <dbReference type="SAM" id="SignalP"/>
    </source>
</evidence>
<evidence type="ECO:0000256" key="10">
    <source>
        <dbReference type="ARBA" id="ARBA00022729"/>
    </source>
</evidence>
<dbReference type="InterPro" id="IPR002901">
    <property type="entry name" value="MGlyc_endo_b_GlcNAc-like_dom"/>
</dbReference>
<comment type="catalytic activity">
    <reaction evidence="1">
        <text>Hydrolyzes the link between N-acetylmuramoyl residues and L-amino acid residues in certain cell-wall glycopeptides.</text>
        <dbReference type="EC" id="3.5.1.28"/>
    </reaction>
</comment>
<comment type="subcellular location">
    <subcellularLocation>
        <location evidence="2">Secreted</location>
    </subcellularLocation>
</comment>
<reference evidence="19 20" key="1">
    <citation type="submission" date="2024-04" db="EMBL/GenBank/DDBJ databases">
        <title>Staphylococcus debuckii a clinical isolate.</title>
        <authorList>
            <person name="Magnan C."/>
            <person name="Plumet L."/>
            <person name="Morsli M."/>
            <person name="Molle V."/>
            <person name="Lavigne J.-P."/>
        </authorList>
    </citation>
    <scope>NUCLEOTIDE SEQUENCE [LARGE SCALE GENOMIC DNA]</scope>
    <source>
        <strain evidence="19 20">NSD001</strain>
    </source>
</reference>
<comment type="catalytic activity">
    <reaction evidence="15">
        <text>an N(4)-(oligosaccharide-(1-&gt;3)-[oligosaccharide-(1-&gt;6)]-beta-D-Man-(1-&gt;4)-beta-D-GlcNAc-(1-&gt;4)-alpha-D-GlcNAc)-L-asparaginyl-[protein] + H2O = an oligosaccharide-(1-&gt;3)-[oligosaccharide-(1-&gt;6)]-beta-D-Man-(1-&gt;4)-D-GlcNAc + N(4)-(N-acetyl-beta-D-glucosaminyl)-L-asparaginyl-[protein]</text>
        <dbReference type="Rhea" id="RHEA:73067"/>
        <dbReference type="Rhea" id="RHEA-COMP:12603"/>
        <dbReference type="Rhea" id="RHEA-COMP:18176"/>
        <dbReference type="ChEBI" id="CHEBI:15377"/>
        <dbReference type="ChEBI" id="CHEBI:132248"/>
        <dbReference type="ChEBI" id="CHEBI:192714"/>
        <dbReference type="ChEBI" id="CHEBI:192715"/>
        <dbReference type="EC" id="3.2.1.96"/>
    </reaction>
</comment>
<evidence type="ECO:0000259" key="18">
    <source>
        <dbReference type="PROSITE" id="PS51780"/>
    </source>
</evidence>
<feature type="compositionally biased region" description="Low complexity" evidence="16">
    <location>
        <begin position="274"/>
        <end position="296"/>
    </location>
</feature>
<dbReference type="Gene3D" id="3.40.80.10">
    <property type="entry name" value="Peptidoglycan recognition protein-like"/>
    <property type="match status" value="1"/>
</dbReference>
<feature type="compositionally biased region" description="Low complexity" evidence="16">
    <location>
        <begin position="306"/>
        <end position="357"/>
    </location>
</feature>
<dbReference type="CDD" id="cd06583">
    <property type="entry name" value="PGRP"/>
    <property type="match status" value="1"/>
</dbReference>
<dbReference type="Pfam" id="PF01832">
    <property type="entry name" value="Glucosaminidase"/>
    <property type="match status" value="1"/>
</dbReference>
<evidence type="ECO:0000256" key="12">
    <source>
        <dbReference type="ARBA" id="ARBA00022801"/>
    </source>
</evidence>
<evidence type="ECO:0000256" key="3">
    <source>
        <dbReference type="ARBA" id="ARBA00006088"/>
    </source>
</evidence>
<dbReference type="Pfam" id="PF01510">
    <property type="entry name" value="Amidase_2"/>
    <property type="match status" value="1"/>
</dbReference>
<evidence type="ECO:0000256" key="2">
    <source>
        <dbReference type="ARBA" id="ARBA00004613"/>
    </source>
</evidence>
<feature type="compositionally biased region" description="Low complexity" evidence="16">
    <location>
        <begin position="173"/>
        <end position="188"/>
    </location>
</feature>
<evidence type="ECO:0000313" key="20">
    <source>
        <dbReference type="Proteomes" id="UP001380601"/>
    </source>
</evidence>
<feature type="compositionally biased region" description="Low complexity" evidence="16">
    <location>
        <begin position="47"/>
        <end position="59"/>
    </location>
</feature>
<feature type="region of interest" description="Disordered" evidence="16">
    <location>
        <begin position="590"/>
        <end position="620"/>
    </location>
</feature>
<dbReference type="SUPFAM" id="SSF55846">
    <property type="entry name" value="N-acetylmuramoyl-L-alanine amidase-like"/>
    <property type="match status" value="1"/>
</dbReference>
<dbReference type="InterPro" id="IPR038200">
    <property type="entry name" value="GW_dom_sf"/>
</dbReference>
<evidence type="ECO:0000313" key="19">
    <source>
        <dbReference type="EMBL" id="MEL0538399.1"/>
    </source>
</evidence>
<dbReference type="EC" id="3.5.1.28" evidence="6"/>
<dbReference type="EC" id="3.2.1.96" evidence="7"/>
<evidence type="ECO:0000256" key="16">
    <source>
        <dbReference type="SAM" id="MobiDB-lite"/>
    </source>
</evidence>
<dbReference type="GO" id="GO:0008745">
    <property type="term" value="F:N-acetylmuramoyl-L-alanine amidase activity"/>
    <property type="evidence" value="ECO:0007669"/>
    <property type="project" value="UniProtKB-EC"/>
</dbReference>
<accession>A0ABU9EY75</accession>
<feature type="compositionally biased region" description="Polar residues" evidence="16">
    <location>
        <begin position="99"/>
        <end position="129"/>
    </location>
</feature>
<evidence type="ECO:0000256" key="9">
    <source>
        <dbReference type="ARBA" id="ARBA00022525"/>
    </source>
</evidence>
<feature type="compositionally biased region" description="Low complexity" evidence="16">
    <location>
        <begin position="602"/>
        <end position="618"/>
    </location>
</feature>
<keyword evidence="14" id="KW-0961">Cell wall biogenesis/degradation</keyword>
<feature type="domain" description="GW" evidence="18">
    <location>
        <begin position="866"/>
        <end position="947"/>
    </location>
</feature>
<evidence type="ECO:0000256" key="8">
    <source>
        <dbReference type="ARBA" id="ARBA00016987"/>
    </source>
</evidence>
<feature type="compositionally biased region" description="Polar residues" evidence="16">
    <location>
        <begin position="82"/>
        <end position="92"/>
    </location>
</feature>
<feature type="region of interest" description="Disordered" evidence="16">
    <location>
        <begin position="842"/>
        <end position="864"/>
    </location>
</feature>
<evidence type="ECO:0000256" key="14">
    <source>
        <dbReference type="ARBA" id="ARBA00023316"/>
    </source>
</evidence>
<evidence type="ECO:0000256" key="15">
    <source>
        <dbReference type="ARBA" id="ARBA00034414"/>
    </source>
</evidence>
<feature type="chain" id="PRO_5047103334" description="Bifunctional autolysin" evidence="17">
    <location>
        <begin position="30"/>
        <end position="1352"/>
    </location>
</feature>
<feature type="region of interest" description="Disordered" evidence="16">
    <location>
        <begin position="30"/>
        <end position="357"/>
    </location>
</feature>
<dbReference type="SMART" id="SM00047">
    <property type="entry name" value="LYZ2"/>
    <property type="match status" value="1"/>
</dbReference>
<keyword evidence="13" id="KW-0511">Multifunctional enzyme</keyword>
<feature type="domain" description="GW" evidence="18">
    <location>
        <begin position="949"/>
        <end position="1023"/>
    </location>
</feature>
<keyword evidence="11" id="KW-0677">Repeat</keyword>
<feature type="domain" description="GW" evidence="18">
    <location>
        <begin position="1037"/>
        <end position="1111"/>
    </location>
</feature>
<dbReference type="Proteomes" id="UP001380601">
    <property type="component" value="Unassembled WGS sequence"/>
</dbReference>
<evidence type="ECO:0000256" key="13">
    <source>
        <dbReference type="ARBA" id="ARBA00023268"/>
    </source>
</evidence>
<keyword evidence="12 19" id="KW-0378">Hydrolase</keyword>
<keyword evidence="9" id="KW-0964">Secreted</keyword>
<evidence type="ECO:0000256" key="11">
    <source>
        <dbReference type="ARBA" id="ARBA00022737"/>
    </source>
</evidence>
<dbReference type="PROSITE" id="PS51780">
    <property type="entry name" value="GW"/>
    <property type="match status" value="4"/>
</dbReference>
<dbReference type="EMBL" id="JBBWSC010000006">
    <property type="protein sequence ID" value="MEL0538399.1"/>
    <property type="molecule type" value="Genomic_DNA"/>
</dbReference>
<evidence type="ECO:0000256" key="1">
    <source>
        <dbReference type="ARBA" id="ARBA00001561"/>
    </source>
</evidence>
<dbReference type="Gene3D" id="2.30.30.170">
    <property type="match status" value="5"/>
</dbReference>
<dbReference type="RefSeq" id="WP_341611899.1">
    <property type="nucleotide sequence ID" value="NZ_JBBWSC010000006.1"/>
</dbReference>
<proteinExistence type="inferred from homology"/>
<organism evidence="19 20">
    <name type="scientific">Staphylococcus debuckii</name>
    <dbReference type="NCBI Taxonomy" id="2044912"/>
    <lineage>
        <taxon>Bacteria</taxon>
        <taxon>Bacillati</taxon>
        <taxon>Bacillota</taxon>
        <taxon>Bacilli</taxon>
        <taxon>Bacillales</taxon>
        <taxon>Staphylococcaceae</taxon>
        <taxon>Staphylococcus</taxon>
    </lineage>
</organism>
<feature type="compositionally biased region" description="Polar residues" evidence="16">
    <location>
        <begin position="30"/>
        <end position="46"/>
    </location>
</feature>
<dbReference type="SMART" id="SM00644">
    <property type="entry name" value="Ami_2"/>
    <property type="match status" value="1"/>
</dbReference>
<feature type="domain" description="GW" evidence="18">
    <location>
        <begin position="613"/>
        <end position="697"/>
    </location>
</feature>
<keyword evidence="10 17" id="KW-0732">Signal</keyword>
<sequence length="1352" mass="146068">MSKKFHYKAPAIIALTIAGTAITTHQAFADSSTGTDTNSKSNRTADQTQQPTNLTNNTQGQAENNDNKVAGTQAYKDPAQVQPLTSPQNLSYDSKLEELSSNTEKSNDTAETQDSAGTQTNEANSNEGNPVSAPAQEGQQGTEQNSPEAQAQVQDASAINSDAQENSGEKVAETAQQPAAEQQPQPEVAKQDEQPSQPEAAKQDEQPAQPEVAKQDEQLNNENEVAQNKKIDNAVEAENNTAPKETKPVASVDQNNTADTENKVTPKFVVRSFAAQPAAQKQTAQPTAQSAKTTASNVKPATAQVAKPGAATAQKQTAQPTAQSAKTTTTNVKPATAQTAKTTANSPKPAAAQPAVQKLAVQPAKATTTAARSVTPVTYAATQATSSLPKYKPTVNSSINDYIRKNNFKAPTYEQDFSPYLPKYNYRYGKPEGIVIHDTANETSNINGEINYMKNNWQNAFVHGFIDGNRIVETADTDYLAWGAGPVGNQRFIHIELVHEHSYDGFARQMNNYADYAATNLQYYGLKPDSAEYDGQGTVWTHDAISRYLGGTDHTDPHAYLQAHNYSYDQLYDLINEKYLIKEGKVAPWGTSASTPAPPKTNTPKTPTAPKNSTTPANSQLKVIPVDSIGRVAANNHGVYTTVYDKAGVQNSAINDRTYRLTKKALLGDKSFYLITDYNQNKNVGWVQTNDINYRVGKPVTSNTTTYSVQPGTKLYHTPWGSERQSIGSVTGSGAQQFKAQKQTEVGTLTYVYGAVNGKNAWVDSAKLTKYTAPKTAVKTVIPPKTGVKAVNTTTPSTTKKTTVNTKTAAKPIAKTAAATKAAAKPVTKVINSVKKAVQPTTKAATTTKPAAKTTTKVAPKPATKAASNLNQTVVVNKLGQFVSNQYGLRASVYDAKGANAAKYLGYTYDILRERNQDGTLYYLLQNNGLATPLGWVNAKDVKVVNQSNATPVSTKYNVKSGNSGLYTMPWGTQKQQIDALKQAKGAFQASKRKVVNGVTYVYGTINGKTGWINEKDLVQTQAATQKAATQAKAKAQPATAYKHDYIIANANGTSYNTPNGKVLGSLKDQYGNIISVYEKQLVNGITWYHGVLANGKTIWIKAADVRDTFTRASTSPYTLNQAANTQSNSPWPPQIQRTPGIWVNATKDEVKTAMDPKTITEDATQKYQFLRLDKAQKLSANSVNQLLKGKGILEGQGAAFAQAAQKYDINEIYLISHALLETGNGTSMLANGGVVNSAGKIVTNSNPKYYNMFGIGAIDTDAVRGGFKTAQNYGWDSVSKAIIGGAQFIKNAYINQGQNTLYRMRWNPSSPGNHQYATDINWASHNATRMKQMYDSIGESGKYFDIDNYKG</sequence>
<name>A0ABU9EY75_9STAP</name>
<evidence type="ECO:0000256" key="6">
    <source>
        <dbReference type="ARBA" id="ARBA00011901"/>
    </source>
</evidence>
<feature type="compositionally biased region" description="Polar residues" evidence="16">
    <location>
        <begin position="137"/>
        <end position="166"/>
    </location>
</feature>
<evidence type="ECO:0000256" key="4">
    <source>
        <dbReference type="ARBA" id="ARBA00007974"/>
    </source>
</evidence>
<comment type="subunit">
    <text evidence="5">Oligomer; forms a ring structure at the cell surface which is important for efficient partitioning of daughter cells after cell division.</text>
</comment>
<keyword evidence="20" id="KW-1185">Reference proteome</keyword>
<gene>
    <name evidence="19" type="ORF">AADA34_06565</name>
</gene>
<feature type="signal peptide" evidence="17">
    <location>
        <begin position="1"/>
        <end position="29"/>
    </location>
</feature>